<dbReference type="EMBL" id="JBJKFK010005216">
    <property type="protein sequence ID" value="KAL3308452.1"/>
    <property type="molecule type" value="Genomic_DNA"/>
</dbReference>
<dbReference type="InterPro" id="IPR017452">
    <property type="entry name" value="GPCR_Rhodpsn_7TM"/>
</dbReference>
<evidence type="ECO:0000256" key="3">
    <source>
        <dbReference type="ARBA" id="ARBA00022989"/>
    </source>
</evidence>
<dbReference type="PROSITE" id="PS00237">
    <property type="entry name" value="G_PROTEIN_RECEP_F1_1"/>
    <property type="match status" value="1"/>
</dbReference>
<dbReference type="AlphaFoldDB" id="A0ABD2PNI4"/>
<comment type="caution">
    <text evidence="10">The sequence shown here is derived from an EMBL/GenBank/DDBJ whole genome shotgun (WGS) entry which is preliminary data.</text>
</comment>
<keyword evidence="2 8" id="KW-0812">Transmembrane</keyword>
<keyword evidence="5 8" id="KW-0472">Membrane</keyword>
<evidence type="ECO:0000256" key="8">
    <source>
        <dbReference type="SAM" id="Phobius"/>
    </source>
</evidence>
<evidence type="ECO:0000256" key="2">
    <source>
        <dbReference type="ARBA" id="ARBA00022692"/>
    </source>
</evidence>
<evidence type="ECO:0000256" key="1">
    <source>
        <dbReference type="ARBA" id="ARBA00004141"/>
    </source>
</evidence>
<dbReference type="GO" id="GO:0016020">
    <property type="term" value="C:membrane"/>
    <property type="evidence" value="ECO:0007669"/>
    <property type="project" value="UniProtKB-SubCell"/>
</dbReference>
<keyword evidence="7" id="KW-0807">Transducer</keyword>
<gene>
    <name evidence="10" type="ORF">Ciccas_013017</name>
</gene>
<proteinExistence type="predicted"/>
<comment type="subcellular location">
    <subcellularLocation>
        <location evidence="1">Membrane</location>
        <topology evidence="1">Multi-pass membrane protein</topology>
    </subcellularLocation>
</comment>
<sequence>MNLLVLHIFYKYPNTRNVPSFPLIFNMIVGDMVLLIFNYPLTIVATYYRVGACISIKWLFYDFGCVVYGFFGYLYGIANLCNITLIAIDRCSIVLQFDSSKSLYPNSRRNLLSNSISQLCRYIDEKKLINANYRGAR</sequence>
<evidence type="ECO:0000256" key="6">
    <source>
        <dbReference type="ARBA" id="ARBA00023170"/>
    </source>
</evidence>
<dbReference type="Pfam" id="PF00001">
    <property type="entry name" value="7tm_1"/>
    <property type="match status" value="1"/>
</dbReference>
<name>A0ABD2PNI4_9PLAT</name>
<reference evidence="10 11" key="1">
    <citation type="submission" date="2024-11" db="EMBL/GenBank/DDBJ databases">
        <title>Adaptive evolution of stress response genes in parasites aligns with host niche diversity.</title>
        <authorList>
            <person name="Hahn C."/>
            <person name="Resl P."/>
        </authorList>
    </citation>
    <scope>NUCLEOTIDE SEQUENCE [LARGE SCALE GENOMIC DNA]</scope>
    <source>
        <strain evidence="10">EGGRZ-B1_66</strain>
        <tissue evidence="10">Body</tissue>
    </source>
</reference>
<dbReference type="InterPro" id="IPR050125">
    <property type="entry name" value="GPCR_opsins"/>
</dbReference>
<protein>
    <recommendedName>
        <fullName evidence="9">G-protein coupled receptors family 1 profile domain-containing protein</fullName>
    </recommendedName>
</protein>
<keyword evidence="3 8" id="KW-1133">Transmembrane helix</keyword>
<accession>A0ABD2PNI4</accession>
<evidence type="ECO:0000256" key="5">
    <source>
        <dbReference type="ARBA" id="ARBA00023136"/>
    </source>
</evidence>
<organism evidence="10 11">
    <name type="scientific">Cichlidogyrus casuarinus</name>
    <dbReference type="NCBI Taxonomy" id="1844966"/>
    <lineage>
        <taxon>Eukaryota</taxon>
        <taxon>Metazoa</taxon>
        <taxon>Spiralia</taxon>
        <taxon>Lophotrochozoa</taxon>
        <taxon>Platyhelminthes</taxon>
        <taxon>Monogenea</taxon>
        <taxon>Monopisthocotylea</taxon>
        <taxon>Dactylogyridea</taxon>
        <taxon>Ancyrocephalidae</taxon>
        <taxon>Cichlidogyrus</taxon>
    </lineage>
</organism>
<dbReference type="InterPro" id="IPR000276">
    <property type="entry name" value="GPCR_Rhodpsn"/>
</dbReference>
<evidence type="ECO:0000256" key="4">
    <source>
        <dbReference type="ARBA" id="ARBA00023040"/>
    </source>
</evidence>
<evidence type="ECO:0000313" key="11">
    <source>
        <dbReference type="Proteomes" id="UP001626550"/>
    </source>
</evidence>
<evidence type="ECO:0000313" key="10">
    <source>
        <dbReference type="EMBL" id="KAL3308452.1"/>
    </source>
</evidence>
<dbReference type="SUPFAM" id="SSF81321">
    <property type="entry name" value="Family A G protein-coupled receptor-like"/>
    <property type="match status" value="1"/>
</dbReference>
<evidence type="ECO:0000259" key="9">
    <source>
        <dbReference type="PROSITE" id="PS50262"/>
    </source>
</evidence>
<keyword evidence="11" id="KW-1185">Reference proteome</keyword>
<feature type="domain" description="G-protein coupled receptors family 1 profile" evidence="9">
    <location>
        <begin position="1"/>
        <end position="137"/>
    </location>
</feature>
<dbReference type="Gene3D" id="1.20.1070.10">
    <property type="entry name" value="Rhodopsin 7-helix transmembrane proteins"/>
    <property type="match status" value="1"/>
</dbReference>
<dbReference type="GO" id="GO:0004930">
    <property type="term" value="F:G protein-coupled receptor activity"/>
    <property type="evidence" value="ECO:0007669"/>
    <property type="project" value="UniProtKB-KW"/>
</dbReference>
<dbReference type="Proteomes" id="UP001626550">
    <property type="component" value="Unassembled WGS sequence"/>
</dbReference>
<feature type="transmembrane region" description="Helical" evidence="8">
    <location>
        <begin position="20"/>
        <end position="47"/>
    </location>
</feature>
<keyword evidence="6" id="KW-0675">Receptor</keyword>
<feature type="transmembrane region" description="Helical" evidence="8">
    <location>
        <begin position="59"/>
        <end position="78"/>
    </location>
</feature>
<dbReference type="PANTHER" id="PTHR24240">
    <property type="entry name" value="OPSIN"/>
    <property type="match status" value="1"/>
</dbReference>
<dbReference type="PROSITE" id="PS50262">
    <property type="entry name" value="G_PROTEIN_RECEP_F1_2"/>
    <property type="match status" value="1"/>
</dbReference>
<evidence type="ECO:0000256" key="7">
    <source>
        <dbReference type="ARBA" id="ARBA00023224"/>
    </source>
</evidence>
<keyword evidence="4" id="KW-0297">G-protein coupled receptor</keyword>